<evidence type="ECO:0000313" key="7">
    <source>
        <dbReference type="Proteomes" id="UP000281553"/>
    </source>
</evidence>
<dbReference type="GO" id="GO:0006397">
    <property type="term" value="P:mRNA processing"/>
    <property type="evidence" value="ECO:0007669"/>
    <property type="project" value="UniProtKB-KW"/>
</dbReference>
<evidence type="ECO:0000256" key="5">
    <source>
        <dbReference type="SAM" id="MobiDB-lite"/>
    </source>
</evidence>
<proteinExistence type="predicted"/>
<keyword evidence="2" id="KW-0507">mRNA processing</keyword>
<comment type="subcellular location">
    <subcellularLocation>
        <location evidence="1">Nucleus</location>
    </subcellularLocation>
</comment>
<accession>A0A3P7P3H7</accession>
<dbReference type="AlphaFoldDB" id="A0A3P7P3H7"/>
<sequence>MRSDLKQNKFPLKMLYHQVAKLVDALLLHLLPPPDNQQVLIAIESLVMRVAGLTPELGKMEIAKFEDSIQYWFLTLPDTDEYKFFQKRLLEERKKRKPQSKKCLPDASTVPYSLSDIKLPPEKPPASSLRGPRTCLLPTPNAQLQDEPSSTIVVKTEAPSDNPDLAPVVKKTEPLLTTPRRTLLLSEIKPESAEDKSSEAEAIRSQKRKSRWDSDPVEKVDAPETTTEQTILAEAIAAAKRAAELAAASRANSSGKYRLNILCLNHLQAMHEFILAQQKLKLQEQQLMESIEGVKYSKKPKYTPDGLLIKYEYDSDEECEGGTWEHKLRSAEMEATKGWLVALLCLIRL</sequence>
<keyword evidence="4" id="KW-0539">Nucleus</keyword>
<dbReference type="SUPFAM" id="SSF109905">
    <property type="entry name" value="Surp module (SWAP domain)"/>
    <property type="match status" value="1"/>
</dbReference>
<keyword evidence="3" id="KW-0508">mRNA splicing</keyword>
<gene>
    <name evidence="6" type="ORF">DILT_LOCUS10593</name>
</gene>
<protein>
    <recommendedName>
        <fullName evidence="8">SURP motif domain-containing protein</fullName>
    </recommendedName>
</protein>
<evidence type="ECO:0000256" key="4">
    <source>
        <dbReference type="ARBA" id="ARBA00023242"/>
    </source>
</evidence>
<feature type="compositionally biased region" description="Basic and acidic residues" evidence="5">
    <location>
        <begin position="188"/>
        <end position="204"/>
    </location>
</feature>
<name>A0A3P7P3H7_DIBLA</name>
<dbReference type="Gene3D" id="1.10.10.790">
    <property type="entry name" value="Surp module"/>
    <property type="match status" value="1"/>
</dbReference>
<feature type="compositionally biased region" description="Basic and acidic residues" evidence="5">
    <location>
        <begin position="211"/>
        <end position="222"/>
    </location>
</feature>
<dbReference type="EMBL" id="UYRU01060305">
    <property type="protein sequence ID" value="VDN14762.1"/>
    <property type="molecule type" value="Genomic_DNA"/>
</dbReference>
<dbReference type="GO" id="GO:0003723">
    <property type="term" value="F:RNA binding"/>
    <property type="evidence" value="ECO:0007669"/>
    <property type="project" value="InterPro"/>
</dbReference>
<dbReference type="GO" id="GO:0008380">
    <property type="term" value="P:RNA splicing"/>
    <property type="evidence" value="ECO:0007669"/>
    <property type="project" value="UniProtKB-KW"/>
</dbReference>
<evidence type="ECO:0000256" key="2">
    <source>
        <dbReference type="ARBA" id="ARBA00022664"/>
    </source>
</evidence>
<evidence type="ECO:0000256" key="3">
    <source>
        <dbReference type="ARBA" id="ARBA00023187"/>
    </source>
</evidence>
<dbReference type="InterPro" id="IPR035967">
    <property type="entry name" value="SWAP/Surp_sf"/>
</dbReference>
<dbReference type="OrthoDB" id="4822at2759"/>
<dbReference type="PANTHER" id="PTHR23340:SF0">
    <property type="entry name" value="SURP AND G-PATCH DOMAIN-CONTAINING PROTEIN 1 ISOFORM X1"/>
    <property type="match status" value="1"/>
</dbReference>
<reference evidence="6 7" key="1">
    <citation type="submission" date="2018-11" db="EMBL/GenBank/DDBJ databases">
        <authorList>
            <consortium name="Pathogen Informatics"/>
        </authorList>
    </citation>
    <scope>NUCLEOTIDE SEQUENCE [LARGE SCALE GENOMIC DNA]</scope>
</reference>
<dbReference type="GO" id="GO:0005654">
    <property type="term" value="C:nucleoplasm"/>
    <property type="evidence" value="ECO:0007669"/>
    <property type="project" value="TreeGrafter"/>
</dbReference>
<organism evidence="6 7">
    <name type="scientific">Dibothriocephalus latus</name>
    <name type="common">Fish tapeworm</name>
    <name type="synonym">Diphyllobothrium latum</name>
    <dbReference type="NCBI Taxonomy" id="60516"/>
    <lineage>
        <taxon>Eukaryota</taxon>
        <taxon>Metazoa</taxon>
        <taxon>Spiralia</taxon>
        <taxon>Lophotrochozoa</taxon>
        <taxon>Platyhelminthes</taxon>
        <taxon>Cestoda</taxon>
        <taxon>Eucestoda</taxon>
        <taxon>Diphyllobothriidea</taxon>
        <taxon>Diphyllobothriidae</taxon>
        <taxon>Dibothriocephalus</taxon>
    </lineage>
</organism>
<feature type="region of interest" description="Disordered" evidence="5">
    <location>
        <begin position="187"/>
        <end position="226"/>
    </location>
</feature>
<dbReference type="InterPro" id="IPR040169">
    <property type="entry name" value="SUGP1/2"/>
</dbReference>
<dbReference type="Proteomes" id="UP000281553">
    <property type="component" value="Unassembled WGS sequence"/>
</dbReference>
<evidence type="ECO:0000313" key="6">
    <source>
        <dbReference type="EMBL" id="VDN14762.1"/>
    </source>
</evidence>
<evidence type="ECO:0008006" key="8">
    <source>
        <dbReference type="Google" id="ProtNLM"/>
    </source>
</evidence>
<keyword evidence="7" id="KW-1185">Reference proteome</keyword>
<dbReference type="PANTHER" id="PTHR23340">
    <property type="entry name" value="ARGININE/SERINE RICH SPLICING FACTOR SF4/14"/>
    <property type="match status" value="1"/>
</dbReference>
<evidence type="ECO:0000256" key="1">
    <source>
        <dbReference type="ARBA" id="ARBA00004123"/>
    </source>
</evidence>